<dbReference type="AlphaFoldDB" id="A0A173UQ04"/>
<dbReference type="GO" id="GO:0006353">
    <property type="term" value="P:DNA-templated transcription termination"/>
    <property type="evidence" value="ECO:0007669"/>
    <property type="project" value="UniProtKB-UniRule"/>
</dbReference>
<name>A0A173UQ04_ANAHA</name>
<keyword evidence="2 6" id="KW-0889">Transcription antitermination</keyword>
<dbReference type="GO" id="GO:0031564">
    <property type="term" value="P:transcription antitermination"/>
    <property type="evidence" value="ECO:0007669"/>
    <property type="project" value="UniProtKB-KW"/>
</dbReference>
<evidence type="ECO:0000313" key="9">
    <source>
        <dbReference type="EMBL" id="CUN16490.1"/>
    </source>
</evidence>
<gene>
    <name evidence="6 9" type="primary">nusB</name>
    <name evidence="9" type="ORF">ERS852571_02925</name>
</gene>
<feature type="region of interest" description="Disordered" evidence="7">
    <location>
        <begin position="1"/>
        <end position="22"/>
    </location>
</feature>
<evidence type="ECO:0000256" key="4">
    <source>
        <dbReference type="ARBA" id="ARBA00023015"/>
    </source>
</evidence>
<feature type="domain" description="NusB/RsmB/TIM44" evidence="8">
    <location>
        <begin position="39"/>
        <end position="164"/>
    </location>
</feature>
<feature type="compositionally biased region" description="Basic and acidic residues" evidence="7">
    <location>
        <begin position="13"/>
        <end position="22"/>
    </location>
</feature>
<organism evidence="9 10">
    <name type="scientific">Anaerostipes hadrus</name>
    <dbReference type="NCBI Taxonomy" id="649756"/>
    <lineage>
        <taxon>Bacteria</taxon>
        <taxon>Bacillati</taxon>
        <taxon>Bacillota</taxon>
        <taxon>Clostridia</taxon>
        <taxon>Lachnospirales</taxon>
        <taxon>Lachnospiraceae</taxon>
        <taxon>Anaerostipes</taxon>
    </lineage>
</organism>
<dbReference type="NCBIfam" id="TIGR01951">
    <property type="entry name" value="nusB"/>
    <property type="match status" value="1"/>
</dbReference>
<evidence type="ECO:0000256" key="3">
    <source>
        <dbReference type="ARBA" id="ARBA00022884"/>
    </source>
</evidence>
<dbReference type="Proteomes" id="UP000095553">
    <property type="component" value="Unassembled WGS sequence"/>
</dbReference>
<evidence type="ECO:0000256" key="7">
    <source>
        <dbReference type="SAM" id="MobiDB-lite"/>
    </source>
</evidence>
<evidence type="ECO:0000256" key="2">
    <source>
        <dbReference type="ARBA" id="ARBA00022814"/>
    </source>
</evidence>
<comment type="function">
    <text evidence="6">Involved in transcription antitermination. Required for transcription of ribosomal RNA (rRNA) genes. Binds specifically to the boxA antiterminator sequence of the ribosomal RNA (rrn) operons.</text>
</comment>
<evidence type="ECO:0000256" key="6">
    <source>
        <dbReference type="HAMAP-Rule" id="MF_00073"/>
    </source>
</evidence>
<evidence type="ECO:0000256" key="5">
    <source>
        <dbReference type="ARBA" id="ARBA00023163"/>
    </source>
</evidence>
<dbReference type="InterPro" id="IPR035926">
    <property type="entry name" value="NusB-like_sf"/>
</dbReference>
<comment type="similarity">
    <text evidence="1 6">Belongs to the NusB family.</text>
</comment>
<sequence>MSQALQQKKSKKEYKAKSDGTDHSSVFVSQKGTLMKRSEVREHIFRILFCVEFCEKEEFEDQVELYFHGHENINEKTQKEITEKTENLIEHLDEIDEQISAHTNAWNLERLGKAELSILRLATYEILLDEQVPRKVAINEAVELAKKYCNEKAAPFINGVLSKIGQDMDEE</sequence>
<evidence type="ECO:0000313" key="10">
    <source>
        <dbReference type="Proteomes" id="UP000095553"/>
    </source>
</evidence>
<keyword evidence="4 6" id="KW-0805">Transcription regulation</keyword>
<protein>
    <recommendedName>
        <fullName evidence="6">Transcription antitermination protein NusB</fullName>
    </recommendedName>
    <alternativeName>
        <fullName evidence="6">Antitermination factor NusB</fullName>
    </alternativeName>
</protein>
<dbReference type="Pfam" id="PF01029">
    <property type="entry name" value="NusB"/>
    <property type="match status" value="1"/>
</dbReference>
<dbReference type="Gene3D" id="1.10.940.10">
    <property type="entry name" value="NusB-like"/>
    <property type="match status" value="1"/>
</dbReference>
<dbReference type="InterPro" id="IPR006027">
    <property type="entry name" value="NusB_RsmB_TIM44"/>
</dbReference>
<keyword evidence="3 6" id="KW-0694">RNA-binding</keyword>
<accession>A0A173UQ04</accession>
<proteinExistence type="inferred from homology"/>
<dbReference type="EMBL" id="CYXY01000025">
    <property type="protein sequence ID" value="CUN16490.1"/>
    <property type="molecule type" value="Genomic_DNA"/>
</dbReference>
<keyword evidence="5 6" id="KW-0804">Transcription</keyword>
<dbReference type="GO" id="GO:0003723">
    <property type="term" value="F:RNA binding"/>
    <property type="evidence" value="ECO:0007669"/>
    <property type="project" value="UniProtKB-UniRule"/>
</dbReference>
<reference evidence="9 10" key="1">
    <citation type="submission" date="2015-09" db="EMBL/GenBank/DDBJ databases">
        <authorList>
            <consortium name="Pathogen Informatics"/>
        </authorList>
    </citation>
    <scope>NUCLEOTIDE SEQUENCE [LARGE SCALE GENOMIC DNA]</scope>
    <source>
        <strain evidence="9 10">2789STDY5834959</strain>
    </source>
</reference>
<dbReference type="HAMAP" id="MF_00073">
    <property type="entry name" value="NusB"/>
    <property type="match status" value="1"/>
</dbReference>
<dbReference type="PANTHER" id="PTHR11078">
    <property type="entry name" value="N UTILIZATION SUBSTANCE PROTEIN B-RELATED"/>
    <property type="match status" value="1"/>
</dbReference>
<dbReference type="InterPro" id="IPR011605">
    <property type="entry name" value="NusB_fam"/>
</dbReference>
<dbReference type="RefSeq" id="WP_009265440.1">
    <property type="nucleotide sequence ID" value="NZ_CAXSPF010000015.1"/>
</dbReference>
<evidence type="ECO:0000256" key="1">
    <source>
        <dbReference type="ARBA" id="ARBA00005952"/>
    </source>
</evidence>
<dbReference type="GO" id="GO:0005829">
    <property type="term" value="C:cytosol"/>
    <property type="evidence" value="ECO:0007669"/>
    <property type="project" value="TreeGrafter"/>
</dbReference>
<dbReference type="SUPFAM" id="SSF48013">
    <property type="entry name" value="NusB-like"/>
    <property type="match status" value="1"/>
</dbReference>
<evidence type="ECO:0000259" key="8">
    <source>
        <dbReference type="Pfam" id="PF01029"/>
    </source>
</evidence>
<dbReference type="PANTHER" id="PTHR11078:SF3">
    <property type="entry name" value="ANTITERMINATION NUSB DOMAIN-CONTAINING PROTEIN"/>
    <property type="match status" value="1"/>
</dbReference>